<dbReference type="Proteomes" id="UP000632454">
    <property type="component" value="Unassembled WGS sequence"/>
</dbReference>
<organism evidence="1 2">
    <name type="scientific">Williamsia phyllosphaerae</name>
    <dbReference type="NCBI Taxonomy" id="885042"/>
    <lineage>
        <taxon>Bacteria</taxon>
        <taxon>Bacillati</taxon>
        <taxon>Actinomycetota</taxon>
        <taxon>Actinomycetes</taxon>
        <taxon>Mycobacteriales</taxon>
        <taxon>Nocardiaceae</taxon>
        <taxon>Williamsia</taxon>
    </lineage>
</organism>
<reference evidence="2" key="1">
    <citation type="journal article" date="2019" name="Int. J. Syst. Evol. Microbiol.">
        <title>The Global Catalogue of Microorganisms (GCM) 10K type strain sequencing project: providing services to taxonomists for standard genome sequencing and annotation.</title>
        <authorList>
            <consortium name="The Broad Institute Genomics Platform"/>
            <consortium name="The Broad Institute Genome Sequencing Center for Infectious Disease"/>
            <person name="Wu L."/>
            <person name="Ma J."/>
        </authorList>
    </citation>
    <scope>NUCLEOTIDE SEQUENCE [LARGE SCALE GENOMIC DNA]</scope>
    <source>
        <strain evidence="2">CCM 7855</strain>
    </source>
</reference>
<accession>A0ABQ1V4J5</accession>
<name>A0ABQ1V4J5_9NOCA</name>
<proteinExistence type="predicted"/>
<sequence length="258" mass="28719">MTIDPHRPVHVVFAAPWEAVSRNRDTGEEDRTWWSFPDHVTDGDTVITVVDAREPAIVDVSVLRMASDDDWDLSPAEPHLFEAIAVAAIEKRVEFPFSIDPRTLHRTEGAAVLEAIDAESKSPTPWYDVSNACSGADRMDTTREGRLWGCTACGKDWEGGFRPRHQQHVSAGWPFDAEDEPVVVCPSCHDILHQPLGPTFDELMFSHRPACPRCNARRTYKRLMGMPPGPPPYGTIADGCVVTGEDDRFLCGVCDHGW</sequence>
<protein>
    <submittedName>
        <fullName evidence="1">Uncharacterized protein</fullName>
    </submittedName>
</protein>
<evidence type="ECO:0000313" key="1">
    <source>
        <dbReference type="EMBL" id="GGF35398.1"/>
    </source>
</evidence>
<keyword evidence="2" id="KW-1185">Reference proteome</keyword>
<gene>
    <name evidence="1" type="ORF">GCM10007298_34030</name>
</gene>
<dbReference type="EMBL" id="BMCS01000002">
    <property type="protein sequence ID" value="GGF35398.1"/>
    <property type="molecule type" value="Genomic_DNA"/>
</dbReference>
<comment type="caution">
    <text evidence="1">The sequence shown here is derived from an EMBL/GenBank/DDBJ whole genome shotgun (WGS) entry which is preliminary data.</text>
</comment>
<evidence type="ECO:0000313" key="2">
    <source>
        <dbReference type="Proteomes" id="UP000632454"/>
    </source>
</evidence>
<dbReference type="RefSeq" id="WP_188491102.1">
    <property type="nucleotide sequence ID" value="NZ_BMCS01000002.1"/>
</dbReference>